<evidence type="ECO:0000256" key="6">
    <source>
        <dbReference type="ARBA" id="ARBA00022989"/>
    </source>
</evidence>
<accession>A0A167WN64</accession>
<dbReference type="Proteomes" id="UP000242877">
    <property type="component" value="Unassembled WGS sequence"/>
</dbReference>
<evidence type="ECO:0000313" key="11">
    <source>
        <dbReference type="EMBL" id="KZZ89071.1"/>
    </source>
</evidence>
<reference evidence="11 12" key="1">
    <citation type="journal article" date="2016" name="Genome Biol. Evol.">
        <title>Divergent and convergent evolution of fungal pathogenicity.</title>
        <authorList>
            <person name="Shang Y."/>
            <person name="Xiao G."/>
            <person name="Zheng P."/>
            <person name="Cen K."/>
            <person name="Zhan S."/>
            <person name="Wang C."/>
        </authorList>
    </citation>
    <scope>NUCLEOTIDE SEQUENCE [LARGE SCALE GENOMIC DNA]</scope>
    <source>
        <strain evidence="11 12">ARSEF 7405</strain>
    </source>
</reference>
<dbReference type="InterPro" id="IPR041752">
    <property type="entry name" value="Coa3"/>
</dbReference>
<evidence type="ECO:0000256" key="3">
    <source>
        <dbReference type="ARBA" id="ARBA00007035"/>
    </source>
</evidence>
<dbReference type="GO" id="GO:0033617">
    <property type="term" value="P:mitochondrial respiratory chain complex IV assembly"/>
    <property type="evidence" value="ECO:0007669"/>
    <property type="project" value="UniProtKB-UniRule"/>
</dbReference>
<gene>
    <name evidence="11" type="ORF">AAP_04556</name>
</gene>
<evidence type="ECO:0000256" key="2">
    <source>
        <dbReference type="ARBA" id="ARBA00004304"/>
    </source>
</evidence>
<evidence type="ECO:0000256" key="5">
    <source>
        <dbReference type="ARBA" id="ARBA00022692"/>
    </source>
</evidence>
<name>A0A167WN64_9EURO</name>
<dbReference type="Pfam" id="PF09813">
    <property type="entry name" value="Coa3_cc"/>
    <property type="match status" value="1"/>
</dbReference>
<feature type="transmembrane region" description="Helical" evidence="9">
    <location>
        <begin position="31"/>
        <end position="53"/>
    </location>
</feature>
<dbReference type="EMBL" id="AZGZ01000022">
    <property type="protein sequence ID" value="KZZ89071.1"/>
    <property type="molecule type" value="Genomic_DNA"/>
</dbReference>
<dbReference type="InterPro" id="IPR018628">
    <property type="entry name" value="Coa3_CC"/>
</dbReference>
<comment type="function">
    <text evidence="1 9">Required for assembly of cytochrome c oxidase (complex IV).</text>
</comment>
<protein>
    <recommendedName>
        <fullName evidence="9">Cytochrome c oxidase assembly factor 3</fullName>
    </recommendedName>
</protein>
<comment type="caution">
    <text evidence="11">The sequence shown here is derived from an EMBL/GenBank/DDBJ whole genome shotgun (WGS) entry which is preliminary data.</text>
</comment>
<evidence type="ECO:0000259" key="10">
    <source>
        <dbReference type="Pfam" id="PF09813"/>
    </source>
</evidence>
<comment type="subunit">
    <text evidence="4 9">Component of 250-400 kDa complexes called cytochrome oxidase assembly intermediates or COA complexes.</text>
</comment>
<keyword evidence="12" id="KW-1185">Reference proteome</keyword>
<dbReference type="AlphaFoldDB" id="A0A167WN64"/>
<keyword evidence="6 9" id="KW-1133">Transmembrane helix</keyword>
<organism evidence="11 12">
    <name type="scientific">Ascosphaera apis ARSEF 7405</name>
    <dbReference type="NCBI Taxonomy" id="392613"/>
    <lineage>
        <taxon>Eukaryota</taxon>
        <taxon>Fungi</taxon>
        <taxon>Dikarya</taxon>
        <taxon>Ascomycota</taxon>
        <taxon>Pezizomycotina</taxon>
        <taxon>Eurotiomycetes</taxon>
        <taxon>Eurotiomycetidae</taxon>
        <taxon>Onygenales</taxon>
        <taxon>Ascosphaeraceae</taxon>
        <taxon>Ascosphaera</taxon>
    </lineage>
</organism>
<dbReference type="OrthoDB" id="10018333at2759"/>
<proteinExistence type="inferred from homology"/>
<evidence type="ECO:0000256" key="9">
    <source>
        <dbReference type="RuleBase" id="RU367056"/>
    </source>
</evidence>
<comment type="subcellular location">
    <subcellularLocation>
        <location evidence="2">Mitochondrion membrane</location>
        <topology evidence="2">Single-pass membrane protein</topology>
    </subcellularLocation>
</comment>
<evidence type="ECO:0000313" key="12">
    <source>
        <dbReference type="Proteomes" id="UP000242877"/>
    </source>
</evidence>
<feature type="domain" description="Cytochrome c oxidase assembly factor 3 mitochondrial coiled-coil" evidence="10">
    <location>
        <begin position="19"/>
        <end position="59"/>
    </location>
</feature>
<sequence length="74" mass="8301">MALFRSTYYEKDFRAGPALLRARRPYLVKNAVTGGVLFAFCIGVYAFTIRAVGQDDFSDVVIPDKPREPSQQAQ</sequence>
<evidence type="ECO:0000256" key="8">
    <source>
        <dbReference type="ARBA" id="ARBA00023136"/>
    </source>
</evidence>
<comment type="similarity">
    <text evidence="3 9">Belongs to the COA3 family.</text>
</comment>
<keyword evidence="9" id="KW-0999">Mitochondrion inner membrane</keyword>
<evidence type="ECO:0000256" key="4">
    <source>
        <dbReference type="ARBA" id="ARBA00011351"/>
    </source>
</evidence>
<dbReference type="PANTHER" id="PTHR15642">
    <property type="entry name" value="CYTOCHROME C OXIDASE ASSEMBLY FACTOR 3, MITOCHONDRIAL"/>
    <property type="match status" value="1"/>
</dbReference>
<keyword evidence="7 9" id="KW-0496">Mitochondrion</keyword>
<keyword evidence="8 9" id="KW-0472">Membrane</keyword>
<dbReference type="PANTHER" id="PTHR15642:SF3">
    <property type="entry name" value="CYTOCHROME C OXIDASE ASSEMBLY FACTOR 3 HOMOLOG, MITOCHONDRIAL"/>
    <property type="match status" value="1"/>
</dbReference>
<dbReference type="GO" id="GO:0005743">
    <property type="term" value="C:mitochondrial inner membrane"/>
    <property type="evidence" value="ECO:0007669"/>
    <property type="project" value="UniProtKB-UniRule"/>
</dbReference>
<keyword evidence="5 9" id="KW-0812">Transmembrane</keyword>
<dbReference type="VEuPathDB" id="FungiDB:AAP_04556"/>
<evidence type="ECO:0000256" key="7">
    <source>
        <dbReference type="ARBA" id="ARBA00023128"/>
    </source>
</evidence>
<evidence type="ECO:0000256" key="1">
    <source>
        <dbReference type="ARBA" id="ARBA00003064"/>
    </source>
</evidence>